<sequence>MYEVWARDIIGNDCYITGNLDYGQASRIADNITMLSPDVRAWIEEI</sequence>
<name>A0A0H4U2A9_9CAUD</name>
<dbReference type="RefSeq" id="YP_009204183.1">
    <property type="nucleotide sequence ID" value="NC_028860.1"/>
</dbReference>
<proteinExistence type="predicted"/>
<reference evidence="1 2" key="1">
    <citation type="submission" date="2015-06" db="EMBL/GenBank/DDBJ databases">
        <authorList>
            <person name="Akther S."/>
            <person name="Anaya M."/>
            <person name="Carvajal B."/>
            <person name="Chen Y."/>
            <person name="Estrada B."/>
            <person name="Gedeon F."/>
            <person name="Golebiewska U.P."/>
            <person name="Gu W."/>
            <person name="Hernandez A."/>
            <person name="Islam T."/>
            <person name="Jin Y."/>
            <person name="Jung S.M.I.N."/>
            <person name="Nieves W."/>
            <person name="Patel N."/>
            <person name="Qu S."/>
            <person name="Sookdeo T."/>
            <person name="Tobar N."/>
            <person name="Victor W."/>
            <person name="Serrano M.G."/>
            <person name="Buck G."/>
            <person name="Lee V."/>
            <person name="Wang Y."/>
            <person name="Carvalho R."/>
            <person name="Voegtly L."/>
            <person name="Shi R."/>
            <person name="Duckworth R."/>
            <person name="Johnson A."/>
            <person name="Loviza R."/>
            <person name="Walstead R."/>
            <person name="Shah Z."/>
            <person name="Kiflezghi M."/>
            <person name="Wade K."/>
            <person name="Delesalle V.A."/>
            <person name="Bradley K.W."/>
            <person name="Asai D.J."/>
            <person name="Bowman C.A."/>
            <person name="Russell D.A."/>
            <person name="Pope W.H."/>
            <person name="Jacobs-Sera D."/>
            <person name="Hendrix R.W."/>
            <person name="Hatfull G.F."/>
        </authorList>
    </citation>
    <scope>NUCLEOTIDE SEQUENCE [LARGE SCALE GENOMIC DNA]</scope>
</reference>
<organism evidence="1 2">
    <name type="scientific">Mycobacterium phage Smeadley</name>
    <dbReference type="NCBI Taxonomy" id="1673873"/>
    <lineage>
        <taxon>Viruses</taxon>
        <taxon>Duplodnaviria</taxon>
        <taxon>Heunggongvirae</taxon>
        <taxon>Uroviricota</taxon>
        <taxon>Caudoviricetes</taxon>
        <taxon>Fromanvirus</taxon>
        <taxon>Fromanvirus astro</taxon>
    </lineage>
</organism>
<evidence type="ECO:0000313" key="2">
    <source>
        <dbReference type="Proteomes" id="UP000204421"/>
    </source>
</evidence>
<dbReference type="GeneID" id="26630697"/>
<dbReference type="EMBL" id="KT184694">
    <property type="protein sequence ID" value="AKQ07661.1"/>
    <property type="molecule type" value="Genomic_DNA"/>
</dbReference>
<dbReference type="OrthoDB" id="28024at10239"/>
<dbReference type="KEGG" id="vg:26630697"/>
<evidence type="ECO:0000313" key="1">
    <source>
        <dbReference type="EMBL" id="AKQ07661.1"/>
    </source>
</evidence>
<accession>A0A0H4U2A9</accession>
<protein>
    <submittedName>
        <fullName evidence="1">Uncharacterized protein</fullName>
    </submittedName>
</protein>
<gene>
    <name evidence="1" type="ORF">SEA_SMEADLEY_93</name>
</gene>
<dbReference type="Proteomes" id="UP000204421">
    <property type="component" value="Segment"/>
</dbReference>